<sequence length="278" mass="29272">MTSLVSSHCGDKSALTLQPCSSRALDAVRFIARLEWLQAKRQRLLLISFGVLLLLGVCVCLSFSASAGLLAQPMAALRSLTALWSLTLPLLALMAGFKGIVAEREGATLGLLLTQPVSAGQLLLGKWLGGAAPLLLAQTLAALGSALLYLLVASSAPLEYFAGLLRLWLGGAALTLGCHLSALVVSAWCRGSQSALFLGLLWLGALLLLWDLLLLALLLLGAIPGGLLEVLVLLNPVTVLRGFVLQAELPLWALGQLLVPVLLFRFGQLGIVRGCNEL</sequence>
<feature type="transmembrane region" description="Helical" evidence="1">
    <location>
        <begin position="200"/>
        <end position="223"/>
    </location>
</feature>
<accession>A0ABS5V0S3</accession>
<dbReference type="Proteomes" id="UP001195903">
    <property type="component" value="Unassembled WGS sequence"/>
</dbReference>
<keyword evidence="1" id="KW-0472">Membrane</keyword>
<organism evidence="2 3">
    <name type="scientific">Shewanella jiangmenensis</name>
    <dbReference type="NCBI Taxonomy" id="2837387"/>
    <lineage>
        <taxon>Bacteria</taxon>
        <taxon>Pseudomonadati</taxon>
        <taxon>Pseudomonadota</taxon>
        <taxon>Gammaproteobacteria</taxon>
        <taxon>Alteromonadales</taxon>
        <taxon>Shewanellaceae</taxon>
        <taxon>Shewanella</taxon>
    </lineage>
</organism>
<keyword evidence="3" id="KW-1185">Reference proteome</keyword>
<keyword evidence="1" id="KW-1133">Transmembrane helix</keyword>
<feature type="transmembrane region" description="Helical" evidence="1">
    <location>
        <begin position="164"/>
        <end position="188"/>
    </location>
</feature>
<dbReference type="RefSeq" id="WP_214506282.1">
    <property type="nucleotide sequence ID" value="NZ_JAHEPS010000002.1"/>
</dbReference>
<keyword evidence="1" id="KW-0812">Transmembrane</keyword>
<name>A0ABS5V0S3_9GAMM</name>
<evidence type="ECO:0000256" key="1">
    <source>
        <dbReference type="SAM" id="Phobius"/>
    </source>
</evidence>
<dbReference type="PANTHER" id="PTHR43471:SF1">
    <property type="entry name" value="ABC TRANSPORTER PERMEASE PROTEIN NOSY-RELATED"/>
    <property type="match status" value="1"/>
</dbReference>
<feature type="transmembrane region" description="Helical" evidence="1">
    <location>
        <begin position="44"/>
        <end position="70"/>
    </location>
</feature>
<gene>
    <name evidence="2" type="ORF">KJI95_05985</name>
</gene>
<evidence type="ECO:0000313" key="2">
    <source>
        <dbReference type="EMBL" id="MBT1444072.1"/>
    </source>
</evidence>
<comment type="caution">
    <text evidence="2">The sequence shown here is derived from an EMBL/GenBank/DDBJ whole genome shotgun (WGS) entry which is preliminary data.</text>
</comment>
<feature type="transmembrane region" description="Helical" evidence="1">
    <location>
        <begin position="82"/>
        <end position="101"/>
    </location>
</feature>
<protein>
    <submittedName>
        <fullName evidence="2">ABC transporter permease subunit</fullName>
    </submittedName>
</protein>
<dbReference type="EMBL" id="JAHEPS010000002">
    <property type="protein sequence ID" value="MBT1444072.1"/>
    <property type="molecule type" value="Genomic_DNA"/>
</dbReference>
<reference evidence="2 3" key="1">
    <citation type="submission" date="2021-05" db="EMBL/GenBank/DDBJ databases">
        <title>Shewanella sp. JM162201.</title>
        <authorList>
            <person name="Xu S."/>
            <person name="Li A."/>
        </authorList>
    </citation>
    <scope>NUCLEOTIDE SEQUENCE [LARGE SCALE GENOMIC DNA]</scope>
    <source>
        <strain evidence="2 3">JM162201</strain>
    </source>
</reference>
<feature type="transmembrane region" description="Helical" evidence="1">
    <location>
        <begin position="243"/>
        <end position="264"/>
    </location>
</feature>
<evidence type="ECO:0000313" key="3">
    <source>
        <dbReference type="Proteomes" id="UP001195903"/>
    </source>
</evidence>
<dbReference type="PANTHER" id="PTHR43471">
    <property type="entry name" value="ABC TRANSPORTER PERMEASE"/>
    <property type="match status" value="1"/>
</dbReference>
<proteinExistence type="predicted"/>
<feature type="transmembrane region" description="Helical" evidence="1">
    <location>
        <begin position="131"/>
        <end position="152"/>
    </location>
</feature>
<dbReference type="Pfam" id="PF12679">
    <property type="entry name" value="ABC2_membrane_2"/>
    <property type="match status" value="1"/>
</dbReference>